<evidence type="ECO:0000256" key="2">
    <source>
        <dbReference type="SAM" id="SignalP"/>
    </source>
</evidence>
<gene>
    <name evidence="4" type="primary">sphX</name>
    <name evidence="4" type="ORF">SAMEA4535761_02216</name>
</gene>
<dbReference type="RefSeq" id="WP_051904958.1">
    <property type="nucleotide sequence ID" value="NZ_CP009211.1"/>
</dbReference>
<evidence type="ECO:0000313" key="4">
    <source>
        <dbReference type="EMBL" id="SNV84585.1"/>
    </source>
</evidence>
<dbReference type="Gene3D" id="3.40.190.10">
    <property type="entry name" value="Periplasmic binding protein-like II"/>
    <property type="match status" value="2"/>
</dbReference>
<keyword evidence="1 2" id="KW-0732">Signal</keyword>
<accession>A0A240AMF5</accession>
<dbReference type="Proteomes" id="UP000215374">
    <property type="component" value="Chromosome 1"/>
</dbReference>
<evidence type="ECO:0000313" key="5">
    <source>
        <dbReference type="Proteomes" id="UP000215374"/>
    </source>
</evidence>
<proteinExistence type="predicted"/>
<name>A0A240AMF5_9CORY</name>
<feature type="domain" description="PBP" evidence="3">
    <location>
        <begin position="30"/>
        <end position="272"/>
    </location>
</feature>
<dbReference type="InterPro" id="IPR024370">
    <property type="entry name" value="PBP_domain"/>
</dbReference>
<evidence type="ECO:0000259" key="3">
    <source>
        <dbReference type="Pfam" id="PF12849"/>
    </source>
</evidence>
<dbReference type="SUPFAM" id="SSF53850">
    <property type="entry name" value="Periplasmic binding protein-like II"/>
    <property type="match status" value="1"/>
</dbReference>
<feature type="signal peptide" evidence="2">
    <location>
        <begin position="1"/>
        <end position="21"/>
    </location>
</feature>
<dbReference type="InterPro" id="IPR050811">
    <property type="entry name" value="Phosphate_ABC_transporter"/>
</dbReference>
<organism evidence="4 5">
    <name type="scientific">Corynebacterium imitans</name>
    <dbReference type="NCBI Taxonomy" id="156978"/>
    <lineage>
        <taxon>Bacteria</taxon>
        <taxon>Bacillati</taxon>
        <taxon>Actinomycetota</taxon>
        <taxon>Actinomycetes</taxon>
        <taxon>Mycobacteriales</taxon>
        <taxon>Corynebacteriaceae</taxon>
        <taxon>Corynebacterium</taxon>
    </lineage>
</organism>
<dbReference type="PROSITE" id="PS51257">
    <property type="entry name" value="PROKAR_LIPOPROTEIN"/>
    <property type="match status" value="1"/>
</dbReference>
<dbReference type="EMBL" id="LT906467">
    <property type="protein sequence ID" value="SNV84585.1"/>
    <property type="molecule type" value="Genomic_DNA"/>
</dbReference>
<sequence length="315" mass="34403">MKKQLLALTTALLIGAGGLTACSTESGSDAHSGTDVPIHVTGSATVEPITAFIAERSQQDVRITADGSTDGFADFCDGKSDINDSSVPIPEEFQKQCSDNGVEFIELPIALDAVTIVKNAENTWAHDLTVEQLHDVWSQDSPVTTWSDIDPSWPDEEISLYGRPDGSGTLEVFKDKVLGGDTIREDYEATDDIDELSTWIAEDTNGIGFMGIGNYLATEGEARDRIDNVTVDGVAPARDATQEGEYPLARPLFVYVNADSVENNGALEEFMNAYLNRVEGVLPRVYFYQLPEEEYDAARTRFTDRVTGPDSRWTA</sequence>
<feature type="chain" id="PRO_5039037448" evidence="2">
    <location>
        <begin position="22"/>
        <end position="315"/>
    </location>
</feature>
<dbReference type="PANTHER" id="PTHR30570:SF1">
    <property type="entry name" value="PHOSPHATE-BINDING PROTEIN PSTS"/>
    <property type="match status" value="1"/>
</dbReference>
<dbReference type="OrthoDB" id="9790048at2"/>
<reference evidence="4 5" key="1">
    <citation type="submission" date="2017-06" db="EMBL/GenBank/DDBJ databases">
        <authorList>
            <consortium name="Pathogen Informatics"/>
        </authorList>
    </citation>
    <scope>NUCLEOTIDE SEQUENCE [LARGE SCALE GENOMIC DNA]</scope>
    <source>
        <strain evidence="4 5">NCTC13015</strain>
    </source>
</reference>
<dbReference type="Pfam" id="PF12849">
    <property type="entry name" value="PBP_like_2"/>
    <property type="match status" value="1"/>
</dbReference>
<dbReference type="PANTHER" id="PTHR30570">
    <property type="entry name" value="PERIPLASMIC PHOSPHATE BINDING COMPONENT OF PHOSPHATE ABC TRANSPORTER"/>
    <property type="match status" value="1"/>
</dbReference>
<protein>
    <submittedName>
        <fullName evidence="4">Phosphate binding protein</fullName>
    </submittedName>
</protein>
<dbReference type="AlphaFoldDB" id="A0A240AMF5"/>
<evidence type="ECO:0000256" key="1">
    <source>
        <dbReference type="ARBA" id="ARBA00022729"/>
    </source>
</evidence>